<accession>A0A6M1R3B4</accession>
<dbReference type="GO" id="GO:0016491">
    <property type="term" value="F:oxidoreductase activity"/>
    <property type="evidence" value="ECO:0007669"/>
    <property type="project" value="InterPro"/>
</dbReference>
<dbReference type="AlphaFoldDB" id="A0A6M1R3B4"/>
<sequence>MVVQTLRSIGGYVGAVAGTPVRMITPTRSQPIGAQPRREYDETLRTLSEASVEKYFNAFKDVDWDAPEMAVPDDDERWILPTLDLLGAHPWYQSLPKARQIEVGRHRLTAMVKTGSQFEQLLLLGGTQFLMGVDNGDPEFRYFMHELTEETHHIQMFQEFTNRVCPDVSGAPEWLMRIIPLVGHLGGLYPALFFAIILAGEEPIDHVQKEAMRGGGTHPLLDQIMSIHIAEEARHIGFAHAWLEEHAPSLNPVSRLVLGLLTPLAMRLGSDAIIIPSRADRELMGLPDEVVREVWGTGPEAAAFRRHLFADVRMLFDNLGLRTPLTRWSWRVLGVDGRPARFRAEPPTAAA</sequence>
<evidence type="ECO:0000313" key="2">
    <source>
        <dbReference type="Proteomes" id="UP000483261"/>
    </source>
</evidence>
<dbReference type="Gene3D" id="1.10.620.20">
    <property type="entry name" value="Ribonucleotide Reductase, subunit A"/>
    <property type="match status" value="1"/>
</dbReference>
<dbReference type="InterPro" id="IPR025859">
    <property type="entry name" value="AurF/CmlI"/>
</dbReference>
<comment type="caution">
    <text evidence="1">The sequence shown here is derived from an EMBL/GenBank/DDBJ whole genome shotgun (WGS) entry which is preliminary data.</text>
</comment>
<dbReference type="SUPFAM" id="SSF47240">
    <property type="entry name" value="Ferritin-like"/>
    <property type="match status" value="1"/>
</dbReference>
<protein>
    <submittedName>
        <fullName evidence="1">Diiron oxygenase</fullName>
    </submittedName>
</protein>
<dbReference type="InterPro" id="IPR009078">
    <property type="entry name" value="Ferritin-like_SF"/>
</dbReference>
<reference evidence="1 2" key="1">
    <citation type="submission" date="2020-02" db="EMBL/GenBank/DDBJ databases">
        <title>Whole-genome analyses of novel actinobacteria.</title>
        <authorList>
            <person name="Sahin N."/>
        </authorList>
    </citation>
    <scope>NUCLEOTIDE SEQUENCE [LARGE SCALE GENOMIC DNA]</scope>
    <source>
        <strain evidence="1 2">KC13</strain>
    </source>
</reference>
<proteinExistence type="predicted"/>
<gene>
    <name evidence="1" type="ORF">G5C66_05425</name>
</gene>
<evidence type="ECO:0000313" key="1">
    <source>
        <dbReference type="EMBL" id="NGN92178.1"/>
    </source>
</evidence>
<name>A0A6M1R3B4_9ACTN</name>
<keyword evidence="2" id="KW-1185">Reference proteome</keyword>
<dbReference type="InterPro" id="IPR012348">
    <property type="entry name" value="RNR-like"/>
</dbReference>
<dbReference type="Pfam" id="PF11583">
    <property type="entry name" value="AurF"/>
    <property type="match status" value="1"/>
</dbReference>
<organism evidence="1 2">
    <name type="scientific">Nocardioides turkmenicus</name>
    <dbReference type="NCBI Taxonomy" id="2711220"/>
    <lineage>
        <taxon>Bacteria</taxon>
        <taxon>Bacillati</taxon>
        <taxon>Actinomycetota</taxon>
        <taxon>Actinomycetes</taxon>
        <taxon>Propionibacteriales</taxon>
        <taxon>Nocardioidaceae</taxon>
        <taxon>Nocardioides</taxon>
    </lineage>
</organism>
<dbReference type="RefSeq" id="WP_165109929.1">
    <property type="nucleotide sequence ID" value="NZ_JAALAA010000003.1"/>
</dbReference>
<dbReference type="EMBL" id="JAALAA010000003">
    <property type="protein sequence ID" value="NGN92178.1"/>
    <property type="molecule type" value="Genomic_DNA"/>
</dbReference>
<dbReference type="Proteomes" id="UP000483261">
    <property type="component" value="Unassembled WGS sequence"/>
</dbReference>